<dbReference type="EMBL" id="ABEU02000001">
    <property type="protein sequence ID" value="PNR63328.1"/>
    <property type="molecule type" value="Genomic_DNA"/>
</dbReference>
<evidence type="ECO:0000313" key="3">
    <source>
        <dbReference type="EnsemblPlants" id="Pp3c1_37760V3.1"/>
    </source>
</evidence>
<proteinExistence type="predicted"/>
<dbReference type="PANTHER" id="PTHR33702:SF5">
    <property type="entry name" value="OS01G0308600 PROTEIN"/>
    <property type="match status" value="1"/>
</dbReference>
<dbReference type="EnsemblPlants" id="Pp3c1_37760V3.1">
    <property type="protein sequence ID" value="Pp3c1_37760V3.1"/>
    <property type="gene ID" value="Pp3c1_37760"/>
</dbReference>
<protein>
    <submittedName>
        <fullName evidence="2 3">Uncharacterized protein</fullName>
    </submittedName>
</protein>
<feature type="region of interest" description="Disordered" evidence="1">
    <location>
        <begin position="48"/>
        <end position="88"/>
    </location>
</feature>
<sequence length="380" mass="42564">MQLTATSGRFVWMEKFVEVARIREAMTSKVPMLSPVLEDFVPPRFRGNVPDDVVDSPTPPPTTTSPPQEFTRNRQAEMDSRAEETSSTRSCSRVVVMLLQWRKRSQPGAPVHVMQKKPVQIQALQRQKSKENIKSKRSVTKTGLHYINPLCLLSKLRDTYIHMMNNVATSKIVASSGPVYDSTTAQSTLFFSREYDAESIAELVALERSGSKPNAEYLQNMEAHRKSSRVKSCGDVIVLSQLSTTDQDLINRLGAKRDTEPALTRSQSNNYLHDASVSSSKQGVKSATTNPSLSRSKSKNAADGDIFFKKNNSRRKKLHINPYADSDWKAEIAIVSETKAGKTSTTNDFQFQPMAPKTQHWLQQTAADENSLFTFQTSRV</sequence>
<evidence type="ECO:0000256" key="1">
    <source>
        <dbReference type="SAM" id="MobiDB-lite"/>
    </source>
</evidence>
<dbReference type="Gramene" id="Pp3c1_37760V3.1">
    <property type="protein sequence ID" value="Pp3c1_37760V3.1"/>
    <property type="gene ID" value="Pp3c1_37760"/>
</dbReference>
<organism evidence="2">
    <name type="scientific">Physcomitrium patens</name>
    <name type="common">Spreading-leaved earth moss</name>
    <name type="synonym">Physcomitrella patens</name>
    <dbReference type="NCBI Taxonomy" id="3218"/>
    <lineage>
        <taxon>Eukaryota</taxon>
        <taxon>Viridiplantae</taxon>
        <taxon>Streptophyta</taxon>
        <taxon>Embryophyta</taxon>
        <taxon>Bryophyta</taxon>
        <taxon>Bryophytina</taxon>
        <taxon>Bryopsida</taxon>
        <taxon>Funariidae</taxon>
        <taxon>Funariales</taxon>
        <taxon>Funariaceae</taxon>
        <taxon>Physcomitrium</taxon>
    </lineage>
</organism>
<dbReference type="PaxDb" id="3218-PP1S147_16V6.1"/>
<feature type="region of interest" description="Disordered" evidence="1">
    <location>
        <begin position="260"/>
        <end position="299"/>
    </location>
</feature>
<feature type="compositionally biased region" description="Polar residues" evidence="1">
    <location>
        <begin position="264"/>
        <end position="295"/>
    </location>
</feature>
<reference evidence="3" key="3">
    <citation type="submission" date="2020-12" db="UniProtKB">
        <authorList>
            <consortium name="EnsemblPlants"/>
        </authorList>
    </citation>
    <scope>IDENTIFICATION</scope>
</reference>
<name>A0A2K1LBC6_PHYPA</name>
<dbReference type="AlphaFoldDB" id="A0A2K1LBC6"/>
<dbReference type="Proteomes" id="UP000006727">
    <property type="component" value="Chromosome 1"/>
</dbReference>
<accession>A0A2K1LBC6</accession>
<feature type="compositionally biased region" description="Basic and acidic residues" evidence="1">
    <location>
        <begin position="71"/>
        <end position="86"/>
    </location>
</feature>
<reference evidence="2 4" key="2">
    <citation type="journal article" date="2018" name="Plant J.">
        <title>The Physcomitrella patens chromosome-scale assembly reveals moss genome structure and evolution.</title>
        <authorList>
            <person name="Lang D."/>
            <person name="Ullrich K.K."/>
            <person name="Murat F."/>
            <person name="Fuchs J."/>
            <person name="Jenkins J."/>
            <person name="Haas F.B."/>
            <person name="Piednoel M."/>
            <person name="Gundlach H."/>
            <person name="Van Bel M."/>
            <person name="Meyberg R."/>
            <person name="Vives C."/>
            <person name="Morata J."/>
            <person name="Symeonidi A."/>
            <person name="Hiss M."/>
            <person name="Muchero W."/>
            <person name="Kamisugi Y."/>
            <person name="Saleh O."/>
            <person name="Blanc G."/>
            <person name="Decker E.L."/>
            <person name="van Gessel N."/>
            <person name="Grimwood J."/>
            <person name="Hayes R.D."/>
            <person name="Graham S.W."/>
            <person name="Gunter L.E."/>
            <person name="McDaniel S.F."/>
            <person name="Hoernstein S.N.W."/>
            <person name="Larsson A."/>
            <person name="Li F.W."/>
            <person name="Perroud P.F."/>
            <person name="Phillips J."/>
            <person name="Ranjan P."/>
            <person name="Rokshar D.S."/>
            <person name="Rothfels C.J."/>
            <person name="Schneider L."/>
            <person name="Shu S."/>
            <person name="Stevenson D.W."/>
            <person name="Thummler F."/>
            <person name="Tillich M."/>
            <person name="Villarreal Aguilar J.C."/>
            <person name="Widiez T."/>
            <person name="Wong G.K."/>
            <person name="Wymore A."/>
            <person name="Zhang Y."/>
            <person name="Zimmer A.D."/>
            <person name="Quatrano R.S."/>
            <person name="Mayer K.F.X."/>
            <person name="Goodstein D."/>
            <person name="Casacuberta J.M."/>
            <person name="Vandepoele K."/>
            <person name="Reski R."/>
            <person name="Cuming A.C."/>
            <person name="Tuskan G.A."/>
            <person name="Maumus F."/>
            <person name="Salse J."/>
            <person name="Schmutz J."/>
            <person name="Rensing S.A."/>
        </authorList>
    </citation>
    <scope>NUCLEOTIDE SEQUENCE [LARGE SCALE GENOMIC DNA]</scope>
    <source>
        <strain evidence="3 4">cv. Gransden 2004</strain>
    </source>
</reference>
<evidence type="ECO:0000313" key="2">
    <source>
        <dbReference type="EMBL" id="PNR63328.1"/>
    </source>
</evidence>
<dbReference type="PANTHER" id="PTHR33702">
    <property type="entry name" value="BNAA09G40010D PROTEIN"/>
    <property type="match status" value="1"/>
</dbReference>
<reference evidence="2 4" key="1">
    <citation type="journal article" date="2008" name="Science">
        <title>The Physcomitrella genome reveals evolutionary insights into the conquest of land by plants.</title>
        <authorList>
            <person name="Rensing S."/>
            <person name="Lang D."/>
            <person name="Zimmer A."/>
            <person name="Terry A."/>
            <person name="Salamov A."/>
            <person name="Shapiro H."/>
            <person name="Nishiyama T."/>
            <person name="Perroud P.-F."/>
            <person name="Lindquist E."/>
            <person name="Kamisugi Y."/>
            <person name="Tanahashi T."/>
            <person name="Sakakibara K."/>
            <person name="Fujita T."/>
            <person name="Oishi K."/>
            <person name="Shin-I T."/>
            <person name="Kuroki Y."/>
            <person name="Toyoda A."/>
            <person name="Suzuki Y."/>
            <person name="Hashimoto A."/>
            <person name="Yamaguchi K."/>
            <person name="Sugano A."/>
            <person name="Kohara Y."/>
            <person name="Fujiyama A."/>
            <person name="Anterola A."/>
            <person name="Aoki S."/>
            <person name="Ashton N."/>
            <person name="Barbazuk W.B."/>
            <person name="Barker E."/>
            <person name="Bennetzen J."/>
            <person name="Bezanilla M."/>
            <person name="Blankenship R."/>
            <person name="Cho S.H."/>
            <person name="Dutcher S."/>
            <person name="Estelle M."/>
            <person name="Fawcett J.A."/>
            <person name="Gundlach H."/>
            <person name="Hanada K."/>
            <person name="Heyl A."/>
            <person name="Hicks K.A."/>
            <person name="Hugh J."/>
            <person name="Lohr M."/>
            <person name="Mayer K."/>
            <person name="Melkozernov A."/>
            <person name="Murata T."/>
            <person name="Nelson D."/>
            <person name="Pils B."/>
            <person name="Prigge M."/>
            <person name="Reiss B."/>
            <person name="Renner T."/>
            <person name="Rombauts S."/>
            <person name="Rushton P."/>
            <person name="Sanderfoot A."/>
            <person name="Schween G."/>
            <person name="Shiu S.-H."/>
            <person name="Stueber K."/>
            <person name="Theodoulou F.L."/>
            <person name="Tu H."/>
            <person name="Van de Peer Y."/>
            <person name="Verrier P.J."/>
            <person name="Waters E."/>
            <person name="Wood A."/>
            <person name="Yang L."/>
            <person name="Cove D."/>
            <person name="Cuming A."/>
            <person name="Hasebe M."/>
            <person name="Lucas S."/>
            <person name="Mishler D.B."/>
            <person name="Reski R."/>
            <person name="Grigoriev I."/>
            <person name="Quatrano R.S."/>
            <person name="Boore J.L."/>
        </authorList>
    </citation>
    <scope>NUCLEOTIDE SEQUENCE [LARGE SCALE GENOMIC DNA]</scope>
    <source>
        <strain evidence="3 4">cv. Gransden 2004</strain>
    </source>
</reference>
<dbReference type="InParanoid" id="A0A2K1LBC6"/>
<gene>
    <name evidence="2" type="ORF">PHYPA_001753</name>
</gene>
<evidence type="ECO:0000313" key="4">
    <source>
        <dbReference type="Proteomes" id="UP000006727"/>
    </source>
</evidence>
<keyword evidence="4" id="KW-1185">Reference proteome</keyword>